<dbReference type="STRING" id="765915.A0A1Y2HPU6"/>
<dbReference type="Proteomes" id="UP000193411">
    <property type="component" value="Unassembled WGS sequence"/>
</dbReference>
<accession>A0A1Y2HPU6</accession>
<organism evidence="4 5">
    <name type="scientific">Catenaria anguillulae PL171</name>
    <dbReference type="NCBI Taxonomy" id="765915"/>
    <lineage>
        <taxon>Eukaryota</taxon>
        <taxon>Fungi</taxon>
        <taxon>Fungi incertae sedis</taxon>
        <taxon>Blastocladiomycota</taxon>
        <taxon>Blastocladiomycetes</taxon>
        <taxon>Blastocladiales</taxon>
        <taxon>Catenariaceae</taxon>
        <taxon>Catenaria</taxon>
    </lineage>
</organism>
<comment type="caution">
    <text evidence="4">The sequence shown here is derived from an EMBL/GenBank/DDBJ whole genome shotgun (WGS) entry which is preliminary data.</text>
</comment>
<dbReference type="PANTHER" id="PTHR23077">
    <property type="entry name" value="AAA-FAMILY ATPASE"/>
    <property type="match status" value="1"/>
</dbReference>
<keyword evidence="5" id="KW-1185">Reference proteome</keyword>
<evidence type="ECO:0000313" key="4">
    <source>
        <dbReference type="EMBL" id="ORZ35821.1"/>
    </source>
</evidence>
<dbReference type="Pfam" id="PF00004">
    <property type="entry name" value="AAA"/>
    <property type="match status" value="2"/>
</dbReference>
<dbReference type="PANTHER" id="PTHR23077:SF27">
    <property type="entry name" value="ATPASE FAMILY GENE 2 PROTEIN HOMOLOG A"/>
    <property type="match status" value="1"/>
</dbReference>
<dbReference type="GO" id="GO:0005524">
    <property type="term" value="F:ATP binding"/>
    <property type="evidence" value="ECO:0007669"/>
    <property type="project" value="UniProtKB-KW"/>
</dbReference>
<evidence type="ECO:0000313" key="5">
    <source>
        <dbReference type="Proteomes" id="UP000193411"/>
    </source>
</evidence>
<keyword evidence="4" id="KW-0378">Hydrolase</keyword>
<dbReference type="Pfam" id="PF17862">
    <property type="entry name" value="AAA_lid_3"/>
    <property type="match status" value="2"/>
</dbReference>
<dbReference type="InterPro" id="IPR003959">
    <property type="entry name" value="ATPase_AAA_core"/>
</dbReference>
<feature type="domain" description="AAA+ ATPase" evidence="3">
    <location>
        <begin position="499"/>
        <end position="636"/>
    </location>
</feature>
<dbReference type="EMBL" id="MCFL01000020">
    <property type="protein sequence ID" value="ORZ35821.1"/>
    <property type="molecule type" value="Genomic_DNA"/>
</dbReference>
<dbReference type="InterPro" id="IPR050168">
    <property type="entry name" value="AAA_ATPase_domain"/>
</dbReference>
<dbReference type="GO" id="GO:0005737">
    <property type="term" value="C:cytoplasm"/>
    <property type="evidence" value="ECO:0007669"/>
    <property type="project" value="TreeGrafter"/>
</dbReference>
<dbReference type="InterPro" id="IPR027417">
    <property type="entry name" value="P-loop_NTPase"/>
</dbReference>
<reference evidence="4 5" key="1">
    <citation type="submission" date="2016-07" db="EMBL/GenBank/DDBJ databases">
        <title>Pervasive Adenine N6-methylation of Active Genes in Fungi.</title>
        <authorList>
            <consortium name="DOE Joint Genome Institute"/>
            <person name="Mondo S.J."/>
            <person name="Dannebaum R.O."/>
            <person name="Kuo R.C."/>
            <person name="Labutti K."/>
            <person name="Haridas S."/>
            <person name="Kuo A."/>
            <person name="Salamov A."/>
            <person name="Ahrendt S.R."/>
            <person name="Lipzen A."/>
            <person name="Sullivan W."/>
            <person name="Andreopoulos W.B."/>
            <person name="Clum A."/>
            <person name="Lindquist E."/>
            <person name="Daum C."/>
            <person name="Ramamoorthy G.K."/>
            <person name="Gryganskyi A."/>
            <person name="Culley D."/>
            <person name="Magnuson J.K."/>
            <person name="James T.Y."/>
            <person name="O'Malley M.A."/>
            <person name="Stajich J.E."/>
            <person name="Spatafora J.W."/>
            <person name="Visel A."/>
            <person name="Grigoriev I.V."/>
        </authorList>
    </citation>
    <scope>NUCLEOTIDE SEQUENCE [LARGE SCALE GENOMIC DNA]</scope>
    <source>
        <strain evidence="4 5">PL171</strain>
    </source>
</reference>
<dbReference type="InterPro" id="IPR003960">
    <property type="entry name" value="ATPase_AAA_CS"/>
</dbReference>
<dbReference type="PROSITE" id="PS00674">
    <property type="entry name" value="AAA"/>
    <property type="match status" value="1"/>
</dbReference>
<protein>
    <submittedName>
        <fullName evidence="4">p-loop containing nucleoside triphosphate hydrolase protein</fullName>
    </submittedName>
</protein>
<dbReference type="Gene3D" id="3.40.50.300">
    <property type="entry name" value="P-loop containing nucleotide triphosphate hydrolases"/>
    <property type="match status" value="2"/>
</dbReference>
<evidence type="ECO:0000259" key="3">
    <source>
        <dbReference type="SMART" id="SM00382"/>
    </source>
</evidence>
<dbReference type="OrthoDB" id="27435at2759"/>
<dbReference type="CDD" id="cd19511">
    <property type="entry name" value="RecA-like_CDC48_r2-like"/>
    <property type="match status" value="1"/>
</dbReference>
<dbReference type="GO" id="GO:0016887">
    <property type="term" value="F:ATP hydrolysis activity"/>
    <property type="evidence" value="ECO:0007669"/>
    <property type="project" value="InterPro"/>
</dbReference>
<dbReference type="InterPro" id="IPR003593">
    <property type="entry name" value="AAA+_ATPase"/>
</dbReference>
<gene>
    <name evidence="4" type="ORF">BCR44DRAFT_118066</name>
</gene>
<dbReference type="SMART" id="SM00382">
    <property type="entry name" value="AAA"/>
    <property type="match status" value="2"/>
</dbReference>
<feature type="domain" description="AAA+ ATPase" evidence="3">
    <location>
        <begin position="230"/>
        <end position="372"/>
    </location>
</feature>
<name>A0A1Y2HPU6_9FUNG</name>
<proteinExistence type="predicted"/>
<dbReference type="AlphaFoldDB" id="A0A1Y2HPU6"/>
<dbReference type="FunFam" id="3.40.50.300:FF:001985">
    <property type="entry name" value="Chromosome 9, whole genome shotgun sequence"/>
    <property type="match status" value="1"/>
</dbReference>
<evidence type="ECO:0000256" key="2">
    <source>
        <dbReference type="ARBA" id="ARBA00022840"/>
    </source>
</evidence>
<evidence type="ECO:0000256" key="1">
    <source>
        <dbReference type="ARBA" id="ARBA00022741"/>
    </source>
</evidence>
<dbReference type="InterPro" id="IPR041569">
    <property type="entry name" value="AAA_lid_3"/>
</dbReference>
<dbReference type="SUPFAM" id="SSF52540">
    <property type="entry name" value="P-loop containing nucleoside triphosphate hydrolases"/>
    <property type="match status" value="2"/>
</dbReference>
<sequence length="732" mass="77840">MNATKSITLSTVPLPAIDLQAHPSRCLVALDTLAHLGLGLLDPVLVSLPSLSEEHGSVAAKLWLAPTAASTGAALSPDLLQSLGLCVGDKVTLSPLHPSPPPARSVTLQPPPGVSITGPALAYVRNHLIDLHLVSPNQFITLSLQGAPTTCRISLVTPSNRVVSFTASTTLSIASSSSSSTSSDPPKQAPATAAPVIPLAGLDATLSSLTSLLSASLFHHSTYTSLHLRPPRGVLLYGPPGTGKTLLARHLAHSTQAHFTLVNGPELVSKYYGETEQRLKALFESARVNAPAIVFVDEMDALCPKRDGQGSELEKRVVATLLTLLDGASAEGDTQAWDRVFVIGATNRPNAIDEAMRRPGRLDVEVEVGIPGPNERALILHAVLAQTSHAVSPAEVRALADKMHGYVGADVASVVREAGVRAVRRRVANPLSNLVISAADLGDAMQGIVPSAMRESVVQVPDVKWEDIGGNDHIKQALKESVEWPLKRANDFIRFGITPPKGILLYGPPGCSKTLVAKALANESQLNFLAVKGPELFSKWVGDSEKAIAQVFRKARAAAPSIIFFDEIDAIAGKRNSGESQSVTDRVLSQLLNEMDGVEPLVNVTIVAATNRPDLIDPALLRPGRIDRILYVGPPTQSARLEILRIQSRKMRLSPSINLASVAEELDGCSGAEVVSVCQAAALNALQRDRAAHQVEQVDFDKAVGGVARRITREMHEFYDGYRKGSRLVSIA</sequence>
<dbReference type="FunFam" id="3.40.50.300:FF:000661">
    <property type="entry name" value="calmodulin-interacting protein 111 isoform X1"/>
    <property type="match status" value="1"/>
</dbReference>
<keyword evidence="2" id="KW-0067">ATP-binding</keyword>
<keyword evidence="1" id="KW-0547">Nucleotide-binding</keyword>
<dbReference type="Gene3D" id="1.10.8.60">
    <property type="match status" value="2"/>
</dbReference>